<dbReference type="GO" id="GO:0015074">
    <property type="term" value="P:DNA integration"/>
    <property type="evidence" value="ECO:0007669"/>
    <property type="project" value="UniProtKB-KW"/>
</dbReference>
<evidence type="ECO:0000256" key="2">
    <source>
        <dbReference type="ARBA" id="ARBA00023125"/>
    </source>
</evidence>
<dbReference type="Gene3D" id="1.10.150.130">
    <property type="match status" value="1"/>
</dbReference>
<dbReference type="CDD" id="cd01189">
    <property type="entry name" value="INT_ICEBs1_C_like"/>
    <property type="match status" value="1"/>
</dbReference>
<accession>A0AAU1LPH1</accession>
<dbReference type="SUPFAM" id="SSF56349">
    <property type="entry name" value="DNA breaking-rejoining enzymes"/>
    <property type="match status" value="1"/>
</dbReference>
<comment type="similarity">
    <text evidence="1">Belongs to the 'phage' integrase family.</text>
</comment>
<proteinExistence type="inferred from homology"/>
<sequence>MAGHIQDRWFRTETDQAGKTTRVRTERHGTGLRYRARYVGPDGTEKSKSFPDRQKRLAEQWLAHIEADMSRGQYVDPLAGRITFREFTERWIAAQTTEMTTQSSVVVQLRGHAIPYLGTRPLGSFQPGHIRDWLSELQRAVPASSYRRVIYNSVSTVLNAAVDDGHLPKNPCHARSVRPPELSRHRVVPWTSARTFSVRAALPERYRPIVDLGGGCGLRQGEILGLPDDEVDFASGWLHIGYQVKVANGHLVFSPPKRNKERDVPLPDRVGEVLKLHREKFPPVAVTLPWLRPDGPLITKQLLFTRADGSGAVRRTDFNTRVWKPALVKAGVLPQPRPGERHQAAREHGMHALRHFYASVLLDAGENIKALSTYLGHSDPGFTLRVYTHLMPSSEGRTRKAVDSMYEALAATADGPQTAQGA</sequence>
<keyword evidence="2" id="KW-0238">DNA-binding</keyword>
<dbReference type="InterPro" id="IPR050090">
    <property type="entry name" value="Tyrosine_recombinase_XerCD"/>
</dbReference>
<dbReference type="InterPro" id="IPR011010">
    <property type="entry name" value="DNA_brk_join_enz"/>
</dbReference>
<evidence type="ECO:0000313" key="5">
    <source>
        <dbReference type="EMBL" id="WTQ73263.1"/>
    </source>
</evidence>
<name>A0AAU1LPH1_9ACTN</name>
<dbReference type="InterPro" id="IPR013762">
    <property type="entry name" value="Integrase-like_cat_sf"/>
</dbReference>
<dbReference type="PANTHER" id="PTHR30349:SF64">
    <property type="entry name" value="PROPHAGE INTEGRASE INTD-RELATED"/>
    <property type="match status" value="1"/>
</dbReference>
<dbReference type="InterPro" id="IPR010998">
    <property type="entry name" value="Integrase_recombinase_N"/>
</dbReference>
<dbReference type="Gene3D" id="1.10.443.10">
    <property type="entry name" value="Intergrase catalytic core"/>
    <property type="match status" value="1"/>
</dbReference>
<dbReference type="GO" id="GO:0003677">
    <property type="term" value="F:DNA binding"/>
    <property type="evidence" value="ECO:0007669"/>
    <property type="project" value="UniProtKB-KW"/>
</dbReference>
<dbReference type="InterPro" id="IPR002104">
    <property type="entry name" value="Integrase_catalytic"/>
</dbReference>
<organism evidence="5">
    <name type="scientific">Streptomyces sp. NBC_00148</name>
    <dbReference type="NCBI Taxonomy" id="2903626"/>
    <lineage>
        <taxon>Bacteria</taxon>
        <taxon>Bacillati</taxon>
        <taxon>Actinomycetota</taxon>
        <taxon>Actinomycetes</taxon>
        <taxon>Kitasatosporales</taxon>
        <taxon>Streptomycetaceae</taxon>
        <taxon>Streptomyces</taxon>
    </lineage>
</organism>
<dbReference type="GO" id="GO:0006310">
    <property type="term" value="P:DNA recombination"/>
    <property type="evidence" value="ECO:0007669"/>
    <property type="project" value="UniProtKB-KW"/>
</dbReference>
<protein>
    <submittedName>
        <fullName evidence="5">Site-specific integrase</fullName>
    </submittedName>
</protein>
<gene>
    <name evidence="5" type="ORF">OG222_09255</name>
</gene>
<evidence type="ECO:0000256" key="1">
    <source>
        <dbReference type="ARBA" id="ARBA00008857"/>
    </source>
</evidence>
<dbReference type="PANTHER" id="PTHR30349">
    <property type="entry name" value="PHAGE INTEGRASE-RELATED"/>
    <property type="match status" value="1"/>
</dbReference>
<keyword evidence="3" id="KW-0233">DNA recombination</keyword>
<reference evidence="5" key="1">
    <citation type="submission" date="2022-10" db="EMBL/GenBank/DDBJ databases">
        <title>The complete genomes of actinobacterial strains from the NBC collection.</title>
        <authorList>
            <person name="Joergensen T.S."/>
            <person name="Alvarez Arevalo M."/>
            <person name="Sterndorff E.B."/>
            <person name="Faurdal D."/>
            <person name="Vuksanovic O."/>
            <person name="Mourched A.-S."/>
            <person name="Charusanti P."/>
            <person name="Shaw S."/>
            <person name="Blin K."/>
            <person name="Weber T."/>
        </authorList>
    </citation>
    <scope>NUCLEOTIDE SEQUENCE</scope>
    <source>
        <strain evidence="5">NBC_00148</strain>
    </source>
</reference>
<evidence type="ECO:0000259" key="4">
    <source>
        <dbReference type="PROSITE" id="PS51898"/>
    </source>
</evidence>
<dbReference type="EMBL" id="CP108169">
    <property type="protein sequence ID" value="WTQ73263.1"/>
    <property type="molecule type" value="Genomic_DNA"/>
</dbReference>
<dbReference type="AlphaFoldDB" id="A0AAU1LPH1"/>
<dbReference type="Pfam" id="PF00589">
    <property type="entry name" value="Phage_integrase"/>
    <property type="match status" value="1"/>
</dbReference>
<evidence type="ECO:0000256" key="3">
    <source>
        <dbReference type="ARBA" id="ARBA00023172"/>
    </source>
</evidence>
<dbReference type="PROSITE" id="PS51898">
    <property type="entry name" value="TYR_RECOMBINASE"/>
    <property type="match status" value="1"/>
</dbReference>
<feature type="domain" description="Tyr recombinase" evidence="4">
    <location>
        <begin position="177"/>
        <end position="403"/>
    </location>
</feature>